<feature type="compositionally biased region" description="Polar residues" evidence="14">
    <location>
        <begin position="573"/>
        <end position="586"/>
    </location>
</feature>
<feature type="region of interest" description="Disordered" evidence="14">
    <location>
        <begin position="982"/>
        <end position="1029"/>
    </location>
</feature>
<dbReference type="PROSITE" id="PS00028">
    <property type="entry name" value="ZINC_FINGER_C2H2_1"/>
    <property type="match status" value="4"/>
</dbReference>
<dbReference type="GO" id="GO:0005634">
    <property type="term" value="C:nucleus"/>
    <property type="evidence" value="ECO:0007669"/>
    <property type="project" value="TreeGrafter"/>
</dbReference>
<feature type="region of interest" description="Disordered" evidence="14">
    <location>
        <begin position="367"/>
        <end position="410"/>
    </location>
</feature>
<dbReference type="Gene3D" id="1.10.10.60">
    <property type="entry name" value="Homeodomain-like"/>
    <property type="match status" value="1"/>
</dbReference>
<evidence type="ECO:0000313" key="16">
    <source>
        <dbReference type="Ensembl" id="ENSEBUP00000022207.1"/>
    </source>
</evidence>
<dbReference type="GO" id="GO:0003677">
    <property type="term" value="F:DNA binding"/>
    <property type="evidence" value="ECO:0007669"/>
    <property type="project" value="UniProtKB-KW"/>
</dbReference>
<evidence type="ECO:0000256" key="6">
    <source>
        <dbReference type="ARBA" id="ARBA00022771"/>
    </source>
</evidence>
<evidence type="ECO:0000256" key="1">
    <source>
        <dbReference type="ARBA" id="ARBA00007158"/>
    </source>
</evidence>
<keyword evidence="17" id="KW-1185">Reference proteome</keyword>
<dbReference type="CDD" id="cd00086">
    <property type="entry name" value="homeodomain"/>
    <property type="match status" value="1"/>
</dbReference>
<organism evidence="16 17">
    <name type="scientific">Eptatretus burgeri</name>
    <name type="common">Inshore hagfish</name>
    <dbReference type="NCBI Taxonomy" id="7764"/>
    <lineage>
        <taxon>Eukaryota</taxon>
        <taxon>Metazoa</taxon>
        <taxon>Chordata</taxon>
        <taxon>Craniata</taxon>
        <taxon>Vertebrata</taxon>
        <taxon>Cyclostomata</taxon>
        <taxon>Myxini</taxon>
        <taxon>Myxiniformes</taxon>
        <taxon>Myxinidae</taxon>
        <taxon>Eptatretinae</taxon>
        <taxon>Eptatretus</taxon>
    </lineage>
</organism>
<evidence type="ECO:0000256" key="12">
    <source>
        <dbReference type="ARBA" id="ARBA00023242"/>
    </source>
</evidence>
<accession>A0A8C4QYH8</accession>
<evidence type="ECO:0000256" key="9">
    <source>
        <dbReference type="ARBA" id="ARBA00023125"/>
    </source>
</evidence>
<feature type="compositionally biased region" description="Pro residues" evidence="14">
    <location>
        <begin position="733"/>
        <end position="743"/>
    </location>
</feature>
<dbReference type="GeneTree" id="ENSGT00950000183051"/>
<feature type="compositionally biased region" description="Basic and acidic residues" evidence="14">
    <location>
        <begin position="373"/>
        <end position="382"/>
    </location>
</feature>
<feature type="domain" description="C2H2-type" evidence="15">
    <location>
        <begin position="1109"/>
        <end position="1133"/>
    </location>
</feature>
<dbReference type="Ensembl" id="ENSEBUT00000022783.1">
    <property type="protein sequence ID" value="ENSEBUP00000022207.1"/>
    <property type="gene ID" value="ENSEBUG00000013687.1"/>
</dbReference>
<feature type="region of interest" description="Disordered" evidence="14">
    <location>
        <begin position="764"/>
        <end position="851"/>
    </location>
</feature>
<keyword evidence="7" id="KW-0862">Zinc</keyword>
<keyword evidence="4" id="KW-0479">Metal-binding</keyword>
<dbReference type="GO" id="GO:0000981">
    <property type="term" value="F:DNA-binding transcription factor activity, RNA polymerase II-specific"/>
    <property type="evidence" value="ECO:0007669"/>
    <property type="project" value="TreeGrafter"/>
</dbReference>
<keyword evidence="12" id="KW-0539">Nucleus</keyword>
<feature type="compositionally biased region" description="Basic and acidic residues" evidence="14">
    <location>
        <begin position="69"/>
        <end position="83"/>
    </location>
</feature>
<evidence type="ECO:0000256" key="3">
    <source>
        <dbReference type="ARBA" id="ARBA00022491"/>
    </source>
</evidence>
<evidence type="ECO:0000256" key="7">
    <source>
        <dbReference type="ARBA" id="ARBA00022833"/>
    </source>
</evidence>
<feature type="compositionally biased region" description="Polar residues" evidence="14">
    <location>
        <begin position="527"/>
        <end position="536"/>
    </location>
</feature>
<feature type="compositionally biased region" description="Polar residues" evidence="14">
    <location>
        <begin position="784"/>
        <end position="793"/>
    </location>
</feature>
<sequence length="1232" mass="132711">MPRRKQQAPRRLSAFLSDDELKTTAEDEDGAPGSDAGDEETLQYADCSDGELSDERATLGDPYSPAATDGERSTPDVSDKVEKVGGNGETMVRDEVVAGERDSDSQSSEDSVCMNDCEIGLSLAEKPWKENGGESKSPIATQQDSVLETRTQFPELLSSSFWSSMGYHHLAPPVLQPYKTESTVKDQKVHLPSIHSSTGSGNSGCFDWHETALAKTLQTSSLGLTPSPCESSLFSTVQLYRQSGKLFGPIFTGASKFRCRDCSGAYDTLVELTVHMSATGHYRDDNRERERDGPKRWCKPRKRSLLEMEGKEDAQKVLRCMYCGHSFESLQDLSVHMIKTKHYQKVPLKEPVPAVASAKLTTSIRKRLQAEAPRNRSPDRKAANSSCGMGTGPTTDSAMSSISQKGGSSPYMTSNNRYGYQNGASYAWQFEAKKSQILKCMECGSSHDTLQQLTAHMMVTGHFVKVTSSSVKKNRHIVFDPITKHKVQSVPLPPTNVTPSHISPAGSPAKALASSPNSVAGKPLASTPGTKVKSNAQTTHVNFSTSMTFASLEPPTRLMASPSGSPAKCSASPRHSPNQSLHSPGNITLPMKSPTDWAKPQGKSPDSNRSTLKVERDKGETEEKGKDSKEVDTSSQYLREEDLESTPTTGLDILKSLENTVATAINKAQNGTPSWSGYPSIHAAYQLSGMVKSAFQSEIPLGPGRSVRSGHVSVKSREHCPQTPPLSLSPTARLPPPPPPPPLPTFRGNVFAMEELVNKVSENLHQGDNSKTCLAHSTEGHSPASFSGASSPCKSDDGRESTRENQLPVCPQSIGRDGPPIGHLVVRPPLSPGLEPVSNGSSTTPPTPREPIGALAIITDHSLEEPPINPLSALQSIMDLHLGKALRTGAHEGSKSIPFRSSWSGASDKPATLPSTLPLPPRPPEMSDRGITFYCGSPDQPIDLTKGKRVAEERKGILSSMYAGVVSGENALADISDMVRTLTGGGRLTPKPPTPASTPSERSETDGSIVEDPEDPRTSPIQRRKGRQSNWNPHHLLILQAQFAASMHPGVDGKLAISELGSQERAHISRITGLSMTTISHWLANVKYQLRRTGGTKFLKHMDSGQPVFHCSDCASQFQSPAGYVGHLEMHLGFHLRDLARLPTADASSPTSANSTRDDGLPSAVPSPERAAAVPLPLAGEDESGAALQCRLCGRSFSSRHAVKLHLSKTHGKSPEDHLLFVADSITQRKPR</sequence>
<feature type="compositionally biased region" description="Basic and acidic residues" evidence="14">
    <location>
        <begin position="91"/>
        <end position="104"/>
    </location>
</feature>
<evidence type="ECO:0000256" key="14">
    <source>
        <dbReference type="SAM" id="MobiDB-lite"/>
    </source>
</evidence>
<evidence type="ECO:0000256" key="10">
    <source>
        <dbReference type="ARBA" id="ARBA00023155"/>
    </source>
</evidence>
<keyword evidence="10" id="KW-0371">Homeobox</keyword>
<dbReference type="SMART" id="SM00389">
    <property type="entry name" value="HOX"/>
    <property type="match status" value="1"/>
</dbReference>
<dbReference type="Proteomes" id="UP000694388">
    <property type="component" value="Unplaced"/>
</dbReference>
<keyword evidence="3" id="KW-0678">Repressor</keyword>
<feature type="domain" description="C2H2-type" evidence="15">
    <location>
        <begin position="1188"/>
        <end position="1216"/>
    </location>
</feature>
<dbReference type="InterPro" id="IPR001356">
    <property type="entry name" value="HD"/>
</dbReference>
<evidence type="ECO:0000259" key="15">
    <source>
        <dbReference type="PROSITE" id="PS50157"/>
    </source>
</evidence>
<dbReference type="InterPro" id="IPR013087">
    <property type="entry name" value="Znf_C2H2_type"/>
</dbReference>
<evidence type="ECO:0000256" key="4">
    <source>
        <dbReference type="ARBA" id="ARBA00022723"/>
    </source>
</evidence>
<dbReference type="PANTHER" id="PTHR12487:SF7">
    <property type="entry name" value="PROTEIN TEASHIRT-RELATED"/>
    <property type="match status" value="1"/>
</dbReference>
<feature type="compositionally biased region" description="Basic and acidic residues" evidence="14">
    <location>
        <begin position="612"/>
        <end position="632"/>
    </location>
</feature>
<feature type="region of interest" description="Disordered" evidence="14">
    <location>
        <begin position="499"/>
        <end position="536"/>
    </location>
</feature>
<feature type="region of interest" description="Disordered" evidence="14">
    <location>
        <begin position="1145"/>
        <end position="1168"/>
    </location>
</feature>
<dbReference type="SMART" id="SM00355">
    <property type="entry name" value="ZnF_C2H2"/>
    <property type="match status" value="5"/>
</dbReference>
<keyword evidence="2" id="KW-0217">Developmental protein</keyword>
<dbReference type="InterPro" id="IPR058631">
    <property type="entry name" value="TSHZ1-3_homeodomain"/>
</dbReference>
<feature type="compositionally biased region" description="Polar residues" evidence="14">
    <location>
        <begin position="383"/>
        <end position="410"/>
    </location>
</feature>
<evidence type="ECO:0000256" key="5">
    <source>
        <dbReference type="ARBA" id="ARBA00022737"/>
    </source>
</evidence>
<feature type="domain" description="C2H2-type" evidence="15">
    <location>
        <begin position="318"/>
        <end position="347"/>
    </location>
</feature>
<feature type="compositionally biased region" description="Basic and acidic residues" evidence="14">
    <location>
        <begin position="794"/>
        <end position="803"/>
    </location>
</feature>
<reference evidence="16" key="1">
    <citation type="submission" date="2025-08" db="UniProtKB">
        <authorList>
            <consortium name="Ensembl"/>
        </authorList>
    </citation>
    <scope>IDENTIFICATION</scope>
</reference>
<keyword evidence="11" id="KW-0804">Transcription</keyword>
<proteinExistence type="inferred from homology"/>
<feature type="region of interest" description="Disordered" evidence="14">
    <location>
        <begin position="555"/>
        <end position="650"/>
    </location>
</feature>
<feature type="region of interest" description="Disordered" evidence="14">
    <location>
        <begin position="705"/>
        <end position="743"/>
    </location>
</feature>
<feature type="region of interest" description="Disordered" evidence="14">
    <location>
        <begin position="891"/>
        <end position="928"/>
    </location>
</feature>
<protein>
    <submittedName>
        <fullName evidence="16">Teashirt zinc finger homeobox 1</fullName>
    </submittedName>
</protein>
<feature type="region of interest" description="Disordered" evidence="14">
    <location>
        <begin position="1"/>
        <end position="112"/>
    </location>
</feature>
<dbReference type="AlphaFoldDB" id="A0A8C4QYH8"/>
<keyword evidence="6 13" id="KW-0863">Zinc-finger</keyword>
<dbReference type="Gene3D" id="3.30.160.60">
    <property type="entry name" value="Classic Zinc Finger"/>
    <property type="match status" value="2"/>
</dbReference>
<dbReference type="PROSITE" id="PS50157">
    <property type="entry name" value="ZINC_FINGER_C2H2_2"/>
    <property type="match status" value="3"/>
</dbReference>
<evidence type="ECO:0000256" key="8">
    <source>
        <dbReference type="ARBA" id="ARBA00023015"/>
    </source>
</evidence>
<dbReference type="PANTHER" id="PTHR12487">
    <property type="entry name" value="TEASHIRT-RELATED"/>
    <property type="match status" value="1"/>
</dbReference>
<dbReference type="GO" id="GO:0008270">
    <property type="term" value="F:zinc ion binding"/>
    <property type="evidence" value="ECO:0007669"/>
    <property type="project" value="UniProtKB-KW"/>
</dbReference>
<evidence type="ECO:0000256" key="2">
    <source>
        <dbReference type="ARBA" id="ARBA00022473"/>
    </source>
</evidence>
<comment type="similarity">
    <text evidence="1">Belongs to the teashirt C2H2-type zinc-finger protein family.</text>
</comment>
<evidence type="ECO:0000256" key="11">
    <source>
        <dbReference type="ARBA" id="ARBA00023163"/>
    </source>
</evidence>
<dbReference type="InterPro" id="IPR027008">
    <property type="entry name" value="Teashirt_fam"/>
</dbReference>
<reference evidence="16" key="2">
    <citation type="submission" date="2025-09" db="UniProtKB">
        <authorList>
            <consortium name="Ensembl"/>
        </authorList>
    </citation>
    <scope>IDENTIFICATION</scope>
</reference>
<name>A0A8C4QYH8_EPTBU</name>
<dbReference type="Pfam" id="PF26094">
    <property type="entry name" value="HTH_TSHZ3"/>
    <property type="match status" value="1"/>
</dbReference>
<keyword evidence="8" id="KW-0805">Transcription regulation</keyword>
<feature type="compositionally biased region" description="Polar residues" evidence="14">
    <location>
        <begin position="1146"/>
        <end position="1155"/>
    </location>
</feature>
<evidence type="ECO:0000256" key="13">
    <source>
        <dbReference type="PROSITE-ProRule" id="PRU00042"/>
    </source>
</evidence>
<keyword evidence="9" id="KW-0238">DNA-binding</keyword>
<keyword evidence="5" id="KW-0677">Repeat</keyword>
<dbReference type="OMA" id="GSIYQCR"/>
<feature type="compositionally biased region" description="Acidic residues" evidence="14">
    <location>
        <begin position="26"/>
        <end position="41"/>
    </location>
</feature>
<evidence type="ECO:0000313" key="17">
    <source>
        <dbReference type="Proteomes" id="UP000694388"/>
    </source>
</evidence>